<proteinExistence type="predicted"/>
<dbReference type="InterPro" id="IPR036770">
    <property type="entry name" value="Ankyrin_rpt-contain_sf"/>
</dbReference>
<name>A0A7J6IPI8_COLFN</name>
<evidence type="ECO:0000313" key="2">
    <source>
        <dbReference type="Proteomes" id="UP000011096"/>
    </source>
</evidence>
<comment type="caution">
    <text evidence="1">The sequence shown here is derived from an EMBL/GenBank/DDBJ whole genome shotgun (WGS) entry which is preliminary data.</text>
</comment>
<dbReference type="GeneID" id="43607659"/>
<dbReference type="AlphaFoldDB" id="A0A7J6IPI8"/>
<protein>
    <submittedName>
        <fullName evidence="1">Uncharacterized protein</fullName>
    </submittedName>
</protein>
<accession>A0A7J6IPI8</accession>
<evidence type="ECO:0000313" key="1">
    <source>
        <dbReference type="EMBL" id="KAF4478304.1"/>
    </source>
</evidence>
<gene>
    <name evidence="1" type="ORF">CGGC5_v014158</name>
</gene>
<dbReference type="EMBL" id="ANPB02000008">
    <property type="protein sequence ID" value="KAF4478304.1"/>
    <property type="molecule type" value="Genomic_DNA"/>
</dbReference>
<dbReference type="Proteomes" id="UP000011096">
    <property type="component" value="Unassembled WGS sequence"/>
</dbReference>
<organism evidence="1 2">
    <name type="scientific">Colletotrichum fructicola (strain Nara gc5)</name>
    <name type="common">Anthracnose fungus</name>
    <name type="synonym">Colletotrichum gloeosporioides (strain Nara gc5)</name>
    <dbReference type="NCBI Taxonomy" id="1213859"/>
    <lineage>
        <taxon>Eukaryota</taxon>
        <taxon>Fungi</taxon>
        <taxon>Dikarya</taxon>
        <taxon>Ascomycota</taxon>
        <taxon>Pezizomycotina</taxon>
        <taxon>Sordariomycetes</taxon>
        <taxon>Hypocreomycetidae</taxon>
        <taxon>Glomerellales</taxon>
        <taxon>Glomerellaceae</taxon>
        <taxon>Colletotrichum</taxon>
        <taxon>Colletotrichum gloeosporioides species complex</taxon>
    </lineage>
</organism>
<reference evidence="1 2" key="1">
    <citation type="submission" date="2012-08" db="EMBL/GenBank/DDBJ databases">
        <authorList>
            <person name="Gan P.H.P."/>
            <person name="Ikeda K."/>
            <person name="Irieda H."/>
            <person name="Narusaka M."/>
            <person name="O'Connell R.J."/>
            <person name="Narusaka Y."/>
            <person name="Takano Y."/>
            <person name="Kubo Y."/>
            <person name="Shirasu K."/>
        </authorList>
    </citation>
    <scope>NUCLEOTIDE SEQUENCE [LARGE SCALE GENOMIC DNA]</scope>
    <source>
        <strain evidence="1 2">Nara gc5</strain>
    </source>
</reference>
<dbReference type="RefSeq" id="XP_031879728.1">
    <property type="nucleotide sequence ID" value="XM_032023482.1"/>
</dbReference>
<dbReference type="OrthoDB" id="5046724at2759"/>
<dbReference type="InParanoid" id="A0A7J6IPI8"/>
<dbReference type="Gene3D" id="1.25.40.20">
    <property type="entry name" value="Ankyrin repeat-containing domain"/>
    <property type="match status" value="1"/>
</dbReference>
<sequence length="637" mass="72251">MKTQQIMELASRPKFTRVTRRINLLCLPTECLCQILDEVVEYSEESDTNLRDAVRLMRVCKLFETEVMGAISRTRLLRRMRKNREATILHQRAQTTAGRASADYKLTENGDASAFLARYIYQQPYQHLPWNTNLSSVINSLADKLMQQDGKDPTRKRRFSYVHGLCLYAIHPQPSLANITTRYGIWTLFHPYFQSALFPSKSTITKDTIDSLLLVAKIYLRRSDVDNMILSKILTHGPKALSSYQHIATGESSDHAERKKLSRKKPLLGSLLEAAIRSGNQNLAALLVKYEIDMSRGKSYKAPDGSKKKIKKYYDTYFCRMALKYGDVETFSVLLECSDGRMLRGEFADLLMQVVCNRQMDALRLLLNCPYSLQEPPVRDPVWGWRYPTYGPQHRGVETGLEEAISHGYAQIFGMILDSAHANDRTYWMSRWAKTCSLPWLSAERPDDGSFPIEIAAECGDESKLTSLLIGGASPYGPSLRCVEAYAKKTKPGLSITHLMPMVSAAKNWHIGSALILIKGGFACSEQEWLLVMGTAITSRRHVKGAGALKGDDGERGQTAQQRDMVFWERLFDAITMDLHHLEDDCPWCRTFPVYMVSPLGRSVRAARDFIRTALQISGHKEFEARRVDETNVLFTV</sequence>
<reference evidence="1 2" key="2">
    <citation type="submission" date="2020-04" db="EMBL/GenBank/DDBJ databases">
        <title>Genome sequencing and assembly of multiple isolates from the Colletotrichum gloeosporioides species complex.</title>
        <authorList>
            <person name="Gan P."/>
            <person name="Shirasu K."/>
        </authorList>
    </citation>
    <scope>NUCLEOTIDE SEQUENCE [LARGE SCALE GENOMIC DNA]</scope>
    <source>
        <strain evidence="1 2">Nara gc5</strain>
    </source>
</reference>
<keyword evidence="2" id="KW-1185">Reference proteome</keyword>